<reference evidence="4 6" key="1">
    <citation type="submission" date="2018-09" db="EMBL/GenBank/DDBJ databases">
        <title>Genomic investigation of the strawberry pathogen Phytophthora fragariae indicates pathogenicity is determined by transcriptional variation in three key races.</title>
        <authorList>
            <person name="Adams T.M."/>
            <person name="Armitage A.D."/>
            <person name="Sobczyk M.K."/>
            <person name="Bates H.J."/>
            <person name="Dunwell J.M."/>
            <person name="Nellist C.F."/>
            <person name="Harrison R.J."/>
        </authorList>
    </citation>
    <scope>NUCLEOTIDE SEQUENCE [LARGE SCALE GENOMIC DNA]</scope>
    <source>
        <strain evidence="1 4">SCRP249</strain>
        <strain evidence="2 6">SCRP324</strain>
        <strain evidence="3 5">SCRP333</strain>
    </source>
</reference>
<organism evidence="1 4">
    <name type="scientific">Phytophthora rubi</name>
    <dbReference type="NCBI Taxonomy" id="129364"/>
    <lineage>
        <taxon>Eukaryota</taxon>
        <taxon>Sar</taxon>
        <taxon>Stramenopiles</taxon>
        <taxon>Oomycota</taxon>
        <taxon>Peronosporomycetes</taxon>
        <taxon>Peronosporales</taxon>
        <taxon>Peronosporaceae</taxon>
        <taxon>Phytophthora</taxon>
    </lineage>
</organism>
<evidence type="ECO:0000313" key="3">
    <source>
        <dbReference type="EMBL" id="KAE9267351.1"/>
    </source>
</evidence>
<accession>A0A6A3GLA5</accession>
<evidence type="ECO:0000313" key="6">
    <source>
        <dbReference type="Proteomes" id="UP000435112"/>
    </source>
</evidence>
<evidence type="ECO:0000313" key="5">
    <source>
        <dbReference type="Proteomes" id="UP000434957"/>
    </source>
</evidence>
<dbReference type="Proteomes" id="UP000434957">
    <property type="component" value="Unassembled WGS sequence"/>
</dbReference>
<comment type="caution">
    <text evidence="1">The sequence shown here is derived from an EMBL/GenBank/DDBJ whole genome shotgun (WGS) entry which is preliminary data.</text>
</comment>
<evidence type="ECO:0000313" key="2">
    <source>
        <dbReference type="EMBL" id="KAE8958093.1"/>
    </source>
</evidence>
<name>A0A6A3GLA5_9STRA</name>
<evidence type="ECO:0000313" key="1">
    <source>
        <dbReference type="EMBL" id="KAE8957410.1"/>
    </source>
</evidence>
<dbReference type="Proteomes" id="UP000435112">
    <property type="component" value="Unassembled WGS sequence"/>
</dbReference>
<sequence length="44" mass="4936">MANSNPVLEMVIDGTPMRLILTTDLDGIVVCEDANKSRRDWLMT</sequence>
<gene>
    <name evidence="1" type="ORF">PR001_g31383</name>
    <name evidence="2" type="ORF">PR002_g30977</name>
    <name evidence="3" type="ORF">PR003_g31805</name>
</gene>
<dbReference type="EMBL" id="QXFT01007020">
    <property type="protein sequence ID" value="KAE9267351.1"/>
    <property type="molecule type" value="Genomic_DNA"/>
</dbReference>
<protein>
    <submittedName>
        <fullName evidence="1">Uncharacterized protein</fullName>
    </submittedName>
</protein>
<keyword evidence="5" id="KW-1185">Reference proteome</keyword>
<feature type="non-terminal residue" evidence="1">
    <location>
        <position position="44"/>
    </location>
</feature>
<dbReference type="EMBL" id="QXFV01008060">
    <property type="protein sequence ID" value="KAE8957410.1"/>
    <property type="molecule type" value="Genomic_DNA"/>
</dbReference>
<dbReference type="EMBL" id="QXFU01007626">
    <property type="protein sequence ID" value="KAE8958093.1"/>
    <property type="molecule type" value="Genomic_DNA"/>
</dbReference>
<evidence type="ECO:0000313" key="4">
    <source>
        <dbReference type="Proteomes" id="UP000429607"/>
    </source>
</evidence>
<dbReference type="Proteomes" id="UP000429607">
    <property type="component" value="Unassembled WGS sequence"/>
</dbReference>
<dbReference type="AlphaFoldDB" id="A0A6A3GLA5"/>
<proteinExistence type="predicted"/>